<organism evidence="7 8">
    <name type="scientific">Coniochaeta hoffmannii</name>
    <dbReference type="NCBI Taxonomy" id="91930"/>
    <lineage>
        <taxon>Eukaryota</taxon>
        <taxon>Fungi</taxon>
        <taxon>Dikarya</taxon>
        <taxon>Ascomycota</taxon>
        <taxon>Pezizomycotina</taxon>
        <taxon>Sordariomycetes</taxon>
        <taxon>Sordariomycetidae</taxon>
        <taxon>Coniochaetales</taxon>
        <taxon>Coniochaetaceae</taxon>
        <taxon>Coniochaeta</taxon>
    </lineage>
</organism>
<comment type="subcellular location">
    <subcellularLocation>
        <location evidence="1">Nucleus</location>
    </subcellularLocation>
</comment>
<dbReference type="GO" id="GO:0005634">
    <property type="term" value="C:nucleus"/>
    <property type="evidence" value="ECO:0007669"/>
    <property type="project" value="UniProtKB-SubCell"/>
</dbReference>
<evidence type="ECO:0000256" key="2">
    <source>
        <dbReference type="ARBA" id="ARBA00022833"/>
    </source>
</evidence>
<evidence type="ECO:0000256" key="5">
    <source>
        <dbReference type="ARBA" id="ARBA00023163"/>
    </source>
</evidence>
<evidence type="ECO:0000256" key="3">
    <source>
        <dbReference type="ARBA" id="ARBA00023015"/>
    </source>
</evidence>
<keyword evidence="3" id="KW-0805">Transcription regulation</keyword>
<evidence type="ECO:0000256" key="6">
    <source>
        <dbReference type="ARBA" id="ARBA00023242"/>
    </source>
</evidence>
<accession>A0AA38SEU2</accession>
<reference evidence="7" key="1">
    <citation type="submission" date="2022-07" db="EMBL/GenBank/DDBJ databases">
        <title>Fungi with potential for degradation of polypropylene.</title>
        <authorList>
            <person name="Gostincar C."/>
        </authorList>
    </citation>
    <scope>NUCLEOTIDE SEQUENCE</scope>
    <source>
        <strain evidence="7">EXF-13287</strain>
    </source>
</reference>
<keyword evidence="4" id="KW-0238">DNA-binding</keyword>
<evidence type="ECO:0000256" key="1">
    <source>
        <dbReference type="ARBA" id="ARBA00004123"/>
    </source>
</evidence>
<keyword evidence="5" id="KW-0804">Transcription</keyword>
<proteinExistence type="predicted"/>
<sequence length="420" mass="47244">MSPSKDVALRWRAAPPLHLAQPRPEMCDLAEAAMYYNTAVYPDLSANQLAPNPFVVPVLELYDIPSSMQHALVAMALCHRIYRSPGPVELKLDLSSEPVRKAWWTRLHHHRGLAIRLMNEDIGKEDTRASNETITTVLVFLVGELQQSLALSHAWRYHVNGLMALFKLRGGFDKLISTTETLKPSMLAFLLIVVTSNTTSPSDDQVAVTSFTHVPGLISDLYGLGIYPPFPCAQDLFLDIGNIDHLRARAAASHFEEDFESQVLEAHDLLEHVAAFNPEEWAARQSSEFRDEWVLAARIYHAAVTLYCISSLQSLELLPSTPQLQTRRAAQRDRLMWLLAEGLASPLLKKSVLWPLIVAGFEACEGGSVERRFVARHLEEQSRDLGTSQPLVAKSVFERFWRSGKTKWDDCFDRPYAFLG</sequence>
<dbReference type="Pfam" id="PF11951">
    <property type="entry name" value="Fungal_trans_2"/>
    <property type="match status" value="1"/>
</dbReference>
<keyword evidence="2" id="KW-0862">Zinc</keyword>
<dbReference type="Proteomes" id="UP001174691">
    <property type="component" value="Unassembled WGS sequence"/>
</dbReference>
<dbReference type="GO" id="GO:0003700">
    <property type="term" value="F:DNA-binding transcription factor activity"/>
    <property type="evidence" value="ECO:0007669"/>
    <property type="project" value="TreeGrafter"/>
</dbReference>
<dbReference type="AlphaFoldDB" id="A0AA38SEU2"/>
<gene>
    <name evidence="7" type="ORF">NKR19_g33</name>
</gene>
<keyword evidence="6" id="KW-0539">Nucleus</keyword>
<protein>
    <submittedName>
        <fullName evidence="7">C6 zinc finger domain-containing protein</fullName>
    </submittedName>
</protein>
<comment type="caution">
    <text evidence="7">The sequence shown here is derived from an EMBL/GenBank/DDBJ whole genome shotgun (WGS) entry which is preliminary data.</text>
</comment>
<evidence type="ECO:0000313" key="7">
    <source>
        <dbReference type="EMBL" id="KAJ9165790.1"/>
    </source>
</evidence>
<dbReference type="InterPro" id="IPR021858">
    <property type="entry name" value="Fun_TF"/>
</dbReference>
<dbReference type="PANTHER" id="PTHR37534">
    <property type="entry name" value="TRANSCRIPTIONAL ACTIVATOR PROTEIN UGA3"/>
    <property type="match status" value="1"/>
</dbReference>
<evidence type="ECO:0000313" key="8">
    <source>
        <dbReference type="Proteomes" id="UP001174691"/>
    </source>
</evidence>
<dbReference type="GO" id="GO:0000976">
    <property type="term" value="F:transcription cis-regulatory region binding"/>
    <property type="evidence" value="ECO:0007669"/>
    <property type="project" value="TreeGrafter"/>
</dbReference>
<evidence type="ECO:0000256" key="4">
    <source>
        <dbReference type="ARBA" id="ARBA00023125"/>
    </source>
</evidence>
<keyword evidence="8" id="KW-1185">Reference proteome</keyword>
<dbReference type="PANTHER" id="PTHR37534:SF48">
    <property type="entry name" value="FINGER DOMAIN PROTEIN, PUTATIVE-RELATED"/>
    <property type="match status" value="1"/>
</dbReference>
<dbReference type="EMBL" id="JANBVN010000001">
    <property type="protein sequence ID" value="KAJ9165790.1"/>
    <property type="molecule type" value="Genomic_DNA"/>
</dbReference>
<dbReference type="GO" id="GO:0045944">
    <property type="term" value="P:positive regulation of transcription by RNA polymerase II"/>
    <property type="evidence" value="ECO:0007669"/>
    <property type="project" value="TreeGrafter"/>
</dbReference>
<name>A0AA38SEU2_9PEZI</name>